<dbReference type="EMBL" id="LT828648">
    <property type="protein sequence ID" value="SLM49154.1"/>
    <property type="molecule type" value="Genomic_DNA"/>
</dbReference>
<dbReference type="InterPro" id="IPR058535">
    <property type="entry name" value="MafB19-deam"/>
</dbReference>
<comment type="subunit">
    <text evidence="2 8">Homodimer.</text>
</comment>
<dbReference type="FunFam" id="3.40.140.10:FF:000005">
    <property type="entry name" value="tRNA-specific adenosine deaminase"/>
    <property type="match status" value="1"/>
</dbReference>
<feature type="active site" description="Proton donor" evidence="8">
    <location>
        <position position="60"/>
    </location>
</feature>
<evidence type="ECO:0000256" key="1">
    <source>
        <dbReference type="ARBA" id="ARBA00010669"/>
    </source>
</evidence>
<dbReference type="Pfam" id="PF14437">
    <property type="entry name" value="MafB19-deam"/>
    <property type="match status" value="1"/>
</dbReference>
<dbReference type="RefSeq" id="WP_231989385.1">
    <property type="nucleotide sequence ID" value="NZ_LT828648.1"/>
</dbReference>
<dbReference type="InterPro" id="IPR016192">
    <property type="entry name" value="APOBEC/CMP_deaminase_Zn-bd"/>
</dbReference>
<dbReference type="InterPro" id="IPR002125">
    <property type="entry name" value="CMP_dCMP_dom"/>
</dbReference>
<name>A0A1W1I827_9BACT</name>
<keyword evidence="6 8" id="KW-0862">Zinc</keyword>
<dbReference type="KEGG" id="nja:NSJP_2987"/>
<evidence type="ECO:0000256" key="8">
    <source>
        <dbReference type="HAMAP-Rule" id="MF_00972"/>
    </source>
</evidence>
<dbReference type="CDD" id="cd01285">
    <property type="entry name" value="nucleoside_deaminase"/>
    <property type="match status" value="1"/>
</dbReference>
<evidence type="ECO:0000313" key="10">
    <source>
        <dbReference type="EMBL" id="SLM49154.1"/>
    </source>
</evidence>
<dbReference type="PANTHER" id="PTHR11079:SF202">
    <property type="entry name" value="TRNA-SPECIFIC ADENOSINE DEAMINASE"/>
    <property type="match status" value="1"/>
</dbReference>
<evidence type="ECO:0000256" key="3">
    <source>
        <dbReference type="ARBA" id="ARBA00022694"/>
    </source>
</evidence>
<dbReference type="GO" id="GO:0008270">
    <property type="term" value="F:zinc ion binding"/>
    <property type="evidence" value="ECO:0007669"/>
    <property type="project" value="UniProtKB-UniRule"/>
</dbReference>
<dbReference type="PROSITE" id="PS51747">
    <property type="entry name" value="CYT_DCMP_DEAMINASES_2"/>
    <property type="match status" value="1"/>
</dbReference>
<dbReference type="GO" id="GO:0002100">
    <property type="term" value="P:tRNA wobble adenosine to inosine editing"/>
    <property type="evidence" value="ECO:0007669"/>
    <property type="project" value="UniProtKB-UniRule"/>
</dbReference>
<feature type="domain" description="CMP/dCMP-type deaminase" evidence="9">
    <location>
        <begin position="7"/>
        <end position="126"/>
    </location>
</feature>
<proteinExistence type="inferred from homology"/>
<keyword evidence="5 8" id="KW-0378">Hydrolase</keyword>
<sequence length="157" mass="16997">MSDSSVDQDTYFMRTALALAAQATAIGEVPIAAVLVQGSEVIASSHNFRETWQDPTAHAELIAIREAAKRCGTWRLLDTTLYVTVEPCPMCLGAVILARIPRLVFGARDAKAGACGSVLDFSRNSRLNHQVTVTGCVLEQDSQALLKDFFRGLRSEG</sequence>
<comment type="similarity">
    <text evidence="1">Belongs to the cytidine and deoxycytidylate deaminase family. ADAT2 subfamily.</text>
</comment>
<dbReference type="GO" id="GO:0052717">
    <property type="term" value="F:tRNA-specific adenosine-34 deaminase activity"/>
    <property type="evidence" value="ECO:0007669"/>
    <property type="project" value="UniProtKB-UniRule"/>
</dbReference>
<reference evidence="10 11" key="1">
    <citation type="submission" date="2017-03" db="EMBL/GenBank/DDBJ databases">
        <authorList>
            <person name="Afonso C.L."/>
            <person name="Miller P.J."/>
            <person name="Scott M.A."/>
            <person name="Spackman E."/>
            <person name="Goraichik I."/>
            <person name="Dimitrov K.M."/>
            <person name="Suarez D.L."/>
            <person name="Swayne D.E."/>
        </authorList>
    </citation>
    <scope>NUCLEOTIDE SEQUENCE [LARGE SCALE GENOMIC DNA]</scope>
    <source>
        <strain evidence="10">Genome sequencing of Nitrospira japonica strain NJ11</strain>
    </source>
</reference>
<keyword evidence="4 8" id="KW-0479">Metal-binding</keyword>
<evidence type="ECO:0000256" key="6">
    <source>
        <dbReference type="ARBA" id="ARBA00022833"/>
    </source>
</evidence>
<dbReference type="NCBIfam" id="NF008113">
    <property type="entry name" value="PRK10860.1"/>
    <property type="match status" value="1"/>
</dbReference>
<dbReference type="Proteomes" id="UP000192042">
    <property type="component" value="Chromosome I"/>
</dbReference>
<dbReference type="SUPFAM" id="SSF53927">
    <property type="entry name" value="Cytidine deaminase-like"/>
    <property type="match status" value="1"/>
</dbReference>
<comment type="function">
    <text evidence="8">Catalyzes the deamination of adenosine to inosine at the wobble position 34 of tRNA(Arg2).</text>
</comment>
<dbReference type="Gene3D" id="3.40.140.10">
    <property type="entry name" value="Cytidine Deaminase, domain 2"/>
    <property type="match status" value="1"/>
</dbReference>
<dbReference type="InterPro" id="IPR028883">
    <property type="entry name" value="tRNA_aden_deaminase"/>
</dbReference>
<protein>
    <recommendedName>
        <fullName evidence="8">tRNA-specific adenosine deaminase</fullName>
        <ecNumber evidence="8">3.5.4.33</ecNumber>
    </recommendedName>
</protein>
<organism evidence="10 11">
    <name type="scientific">Nitrospira japonica</name>
    <dbReference type="NCBI Taxonomy" id="1325564"/>
    <lineage>
        <taxon>Bacteria</taxon>
        <taxon>Pseudomonadati</taxon>
        <taxon>Nitrospirota</taxon>
        <taxon>Nitrospiria</taxon>
        <taxon>Nitrospirales</taxon>
        <taxon>Nitrospiraceae</taxon>
        <taxon>Nitrospira</taxon>
    </lineage>
</organism>
<evidence type="ECO:0000256" key="4">
    <source>
        <dbReference type="ARBA" id="ARBA00022723"/>
    </source>
</evidence>
<accession>A0A1W1I827</accession>
<keyword evidence="3 8" id="KW-0819">tRNA processing</keyword>
<feature type="binding site" evidence="8">
    <location>
        <position position="58"/>
    </location>
    <ligand>
        <name>Zn(2+)</name>
        <dbReference type="ChEBI" id="CHEBI:29105"/>
        <note>catalytic</note>
    </ligand>
</feature>
<dbReference type="STRING" id="1325564.NSJP_2987"/>
<evidence type="ECO:0000256" key="2">
    <source>
        <dbReference type="ARBA" id="ARBA00011738"/>
    </source>
</evidence>
<dbReference type="EC" id="3.5.4.33" evidence="8"/>
<evidence type="ECO:0000313" key="11">
    <source>
        <dbReference type="Proteomes" id="UP000192042"/>
    </source>
</evidence>
<dbReference type="PROSITE" id="PS00903">
    <property type="entry name" value="CYT_DCMP_DEAMINASES_1"/>
    <property type="match status" value="1"/>
</dbReference>
<feature type="binding site" evidence="8">
    <location>
        <position position="88"/>
    </location>
    <ligand>
        <name>Zn(2+)</name>
        <dbReference type="ChEBI" id="CHEBI:29105"/>
        <note>catalytic</note>
    </ligand>
</feature>
<gene>
    <name evidence="8 10" type="primary">tadA</name>
    <name evidence="10" type="ORF">NSJP_2987</name>
</gene>
<dbReference type="AlphaFoldDB" id="A0A1W1I827"/>
<evidence type="ECO:0000259" key="9">
    <source>
        <dbReference type="PROSITE" id="PS51747"/>
    </source>
</evidence>
<keyword evidence="11" id="KW-1185">Reference proteome</keyword>
<comment type="cofactor">
    <cofactor evidence="8">
        <name>Zn(2+)</name>
        <dbReference type="ChEBI" id="CHEBI:29105"/>
    </cofactor>
    <text evidence="8">Binds 1 zinc ion per subunit.</text>
</comment>
<evidence type="ECO:0000256" key="7">
    <source>
        <dbReference type="ARBA" id="ARBA00048045"/>
    </source>
</evidence>
<evidence type="ECO:0000256" key="5">
    <source>
        <dbReference type="ARBA" id="ARBA00022801"/>
    </source>
</evidence>
<dbReference type="InterPro" id="IPR016193">
    <property type="entry name" value="Cytidine_deaminase-like"/>
</dbReference>
<comment type="catalytic activity">
    <reaction evidence="7 8">
        <text>adenosine(34) in tRNA + H2O + H(+) = inosine(34) in tRNA + NH4(+)</text>
        <dbReference type="Rhea" id="RHEA:43168"/>
        <dbReference type="Rhea" id="RHEA-COMP:10373"/>
        <dbReference type="Rhea" id="RHEA-COMP:10374"/>
        <dbReference type="ChEBI" id="CHEBI:15377"/>
        <dbReference type="ChEBI" id="CHEBI:15378"/>
        <dbReference type="ChEBI" id="CHEBI:28938"/>
        <dbReference type="ChEBI" id="CHEBI:74411"/>
        <dbReference type="ChEBI" id="CHEBI:82852"/>
        <dbReference type="EC" id="3.5.4.33"/>
    </reaction>
</comment>
<feature type="binding site" evidence="8">
    <location>
        <position position="91"/>
    </location>
    <ligand>
        <name>Zn(2+)</name>
        <dbReference type="ChEBI" id="CHEBI:29105"/>
        <note>catalytic</note>
    </ligand>
</feature>
<dbReference type="HAMAP" id="MF_00972">
    <property type="entry name" value="tRNA_aden_deaminase"/>
    <property type="match status" value="1"/>
</dbReference>
<dbReference type="PANTHER" id="PTHR11079">
    <property type="entry name" value="CYTOSINE DEAMINASE FAMILY MEMBER"/>
    <property type="match status" value="1"/>
</dbReference>